<reference evidence="2" key="2">
    <citation type="journal article" date="2018" name="Genome Biol.">
        <title>SKESA: strategic k-mer extension for scrupulous assemblies.</title>
        <authorList>
            <person name="Souvorov A."/>
            <person name="Agarwala R."/>
            <person name="Lipman D.J."/>
        </authorList>
    </citation>
    <scope>NUCLEOTIDE SEQUENCE</scope>
    <source>
        <strain evidence="2">CAVp300</strain>
    </source>
</reference>
<keyword evidence="1" id="KW-0472">Membrane</keyword>
<evidence type="ECO:0000313" key="5">
    <source>
        <dbReference type="Proteomes" id="UP000867740"/>
    </source>
</evidence>
<dbReference type="EMBL" id="MWPR01000001">
    <property type="protein sequence ID" value="ORJ52372.1"/>
    <property type="molecule type" value="Genomic_DNA"/>
</dbReference>
<evidence type="ECO:0000256" key="1">
    <source>
        <dbReference type="SAM" id="Phobius"/>
    </source>
</evidence>
<sequence length="190" mass="21466">MNLLKRIIGRKFLALIDYCDKVEAAISGRKLAQLKQLAEAFQEMPKAYYIRVTTYFGSILALFYTLLLSYVGLAIALRTVTGGWGVITGLVVFILLVMALSGADKGRTRSLRLFLAVWSLLCVCNVLVAGWLLFASFSWLSVGCWAGSLLLLWLTRQVMNGPELTKLMQWRVSLRIAQYRRQALTQPRRK</sequence>
<proteinExistence type="predicted"/>
<evidence type="ECO:0000313" key="2">
    <source>
        <dbReference type="EMBL" id="HAT3581175.1"/>
    </source>
</evidence>
<name>A0A9P3T9D3_KLUIN</name>
<feature type="transmembrane region" description="Helical" evidence="1">
    <location>
        <begin position="113"/>
        <end position="133"/>
    </location>
</feature>
<dbReference type="RefSeq" id="WP_047372454.1">
    <property type="nucleotide sequence ID" value="NZ_CABMNU010000005.1"/>
</dbReference>
<gene>
    <name evidence="3" type="ORF">B2M27_01395</name>
    <name evidence="2" type="ORF">I8531_001454</name>
</gene>
<accession>A0A9P3T9D3</accession>
<dbReference type="OrthoDB" id="6628799at2"/>
<keyword evidence="1" id="KW-1133">Transmembrane helix</keyword>
<evidence type="ECO:0000313" key="4">
    <source>
        <dbReference type="Proteomes" id="UP000192521"/>
    </source>
</evidence>
<comment type="caution">
    <text evidence="2">The sequence shown here is derived from an EMBL/GenBank/DDBJ whole genome shotgun (WGS) entry which is preliminary data.</text>
</comment>
<feature type="transmembrane region" description="Helical" evidence="1">
    <location>
        <begin position="139"/>
        <end position="159"/>
    </location>
</feature>
<protein>
    <submittedName>
        <fullName evidence="2">Uncharacterized protein</fullName>
    </submittedName>
</protein>
<keyword evidence="1" id="KW-0812">Transmembrane</keyword>
<evidence type="ECO:0000313" key="3">
    <source>
        <dbReference type="EMBL" id="ORJ52372.1"/>
    </source>
</evidence>
<feature type="transmembrane region" description="Helical" evidence="1">
    <location>
        <begin position="54"/>
        <end position="77"/>
    </location>
</feature>
<dbReference type="Proteomes" id="UP000192521">
    <property type="component" value="Unassembled WGS sequence"/>
</dbReference>
<reference evidence="2" key="3">
    <citation type="submission" date="2020-10" db="EMBL/GenBank/DDBJ databases">
        <authorList>
            <consortium name="NCBI Pathogen Detection Project"/>
        </authorList>
    </citation>
    <scope>NUCLEOTIDE SEQUENCE</scope>
    <source>
        <strain evidence="2">CAVp300</strain>
    </source>
</reference>
<keyword evidence="4" id="KW-1185">Reference proteome</keyword>
<organism evidence="2 5">
    <name type="scientific">Kluyvera intermedia</name>
    <name type="common">Enterobacter intermedius</name>
    <dbReference type="NCBI Taxonomy" id="61648"/>
    <lineage>
        <taxon>Bacteria</taxon>
        <taxon>Pseudomonadati</taxon>
        <taxon>Pseudomonadota</taxon>
        <taxon>Gammaproteobacteria</taxon>
        <taxon>Enterobacterales</taxon>
        <taxon>Enterobacteriaceae</taxon>
        <taxon>Kluyvera</taxon>
    </lineage>
</organism>
<dbReference type="AlphaFoldDB" id="A0A9P3T9D3"/>
<dbReference type="Proteomes" id="UP000867740">
    <property type="component" value="Unassembled WGS sequence"/>
</dbReference>
<reference evidence="3 4" key="1">
    <citation type="submission" date="2017-02" db="EMBL/GenBank/DDBJ databases">
        <title>Draft genome sequence of a Kluyvera intermedia isolate from a patient with a pancreatic abscess.</title>
        <authorList>
            <person name="Thele R."/>
        </authorList>
    </citation>
    <scope>NUCLEOTIDE SEQUENCE [LARGE SCALE GENOMIC DNA]</scope>
    <source>
        <strain evidence="3 4">FOSA7093</strain>
    </source>
</reference>
<dbReference type="EMBL" id="DACSUM010000008">
    <property type="protein sequence ID" value="HAT3581175.1"/>
    <property type="molecule type" value="Genomic_DNA"/>
</dbReference>
<feature type="transmembrane region" description="Helical" evidence="1">
    <location>
        <begin position="83"/>
        <end position="101"/>
    </location>
</feature>